<dbReference type="Proteomes" id="UP000567067">
    <property type="component" value="Unassembled WGS sequence"/>
</dbReference>
<dbReference type="EMBL" id="JACJIP010000002">
    <property type="protein sequence ID" value="MBA9084174.1"/>
    <property type="molecule type" value="Genomic_DNA"/>
</dbReference>
<dbReference type="PROSITE" id="PS51257">
    <property type="entry name" value="PROKAR_LIPOPROTEIN"/>
    <property type="match status" value="1"/>
</dbReference>
<name>A0A7W3SQD8_9BACL</name>
<accession>A0A7W3SQD8</accession>
<organism evidence="2 3">
    <name type="scientific">Fontibacillus solani</name>
    <dbReference type="NCBI Taxonomy" id="1572857"/>
    <lineage>
        <taxon>Bacteria</taxon>
        <taxon>Bacillati</taxon>
        <taxon>Bacillota</taxon>
        <taxon>Bacilli</taxon>
        <taxon>Bacillales</taxon>
        <taxon>Paenibacillaceae</taxon>
        <taxon>Fontibacillus</taxon>
    </lineage>
</organism>
<reference evidence="2 3" key="1">
    <citation type="submission" date="2020-08" db="EMBL/GenBank/DDBJ databases">
        <title>Genomic Encyclopedia of Type Strains, Phase III (KMG-III): the genomes of soil and plant-associated and newly described type strains.</title>
        <authorList>
            <person name="Whitman W."/>
        </authorList>
    </citation>
    <scope>NUCLEOTIDE SEQUENCE [LARGE SCALE GENOMIC DNA]</scope>
    <source>
        <strain evidence="2 3">CECT 8693</strain>
    </source>
</reference>
<comment type="caution">
    <text evidence="2">The sequence shown here is derived from an EMBL/GenBank/DDBJ whole genome shotgun (WGS) entry which is preliminary data.</text>
</comment>
<keyword evidence="1" id="KW-0732">Signal</keyword>
<dbReference type="RefSeq" id="WP_182534245.1">
    <property type="nucleotide sequence ID" value="NZ_JACJIP010000002.1"/>
</dbReference>
<proteinExistence type="predicted"/>
<feature type="chain" id="PRO_5031255481" description="DUF4825 domain-containing protein" evidence="1">
    <location>
        <begin position="23"/>
        <end position="218"/>
    </location>
</feature>
<evidence type="ECO:0000313" key="2">
    <source>
        <dbReference type="EMBL" id="MBA9084174.1"/>
    </source>
</evidence>
<sequence length="218" mass="24524">MKKFTVTIAILVFLALVGCAQSTNTEDDILTPATTAEEILMGLSNLQFSIQRDQIGKSDYSSMEDFGQSFVNLYTGAVAEQQTVSFENYIANENLLTFTNKMLALEQQQELKGGIGVIFGMDNKFKEVEINKLDDNLYYLHITFTKEGSGMSCKLLVQSVNKSLKIVDLYFGNKDGVDTIATGHPSERKLDNPKLWDDQQWVDGVMEKLEKYESERLS</sequence>
<evidence type="ECO:0000313" key="3">
    <source>
        <dbReference type="Proteomes" id="UP000567067"/>
    </source>
</evidence>
<feature type="signal peptide" evidence="1">
    <location>
        <begin position="1"/>
        <end position="22"/>
    </location>
</feature>
<dbReference type="AlphaFoldDB" id="A0A7W3SQD8"/>
<evidence type="ECO:0000256" key="1">
    <source>
        <dbReference type="SAM" id="SignalP"/>
    </source>
</evidence>
<keyword evidence="3" id="KW-1185">Reference proteome</keyword>
<evidence type="ECO:0008006" key="4">
    <source>
        <dbReference type="Google" id="ProtNLM"/>
    </source>
</evidence>
<gene>
    <name evidence="2" type="ORF">FHR92_000628</name>
</gene>
<protein>
    <recommendedName>
        <fullName evidence="4">DUF4825 domain-containing protein</fullName>
    </recommendedName>
</protein>